<reference evidence="5" key="1">
    <citation type="submission" date="2018-06" db="EMBL/GenBank/DDBJ databases">
        <authorList>
            <consortium name="Pathogen Informatics"/>
            <person name="Doyle S."/>
        </authorList>
    </citation>
    <scope>NUCLEOTIDE SEQUENCE [LARGE SCALE GENOMIC DNA]</scope>
    <source>
        <strain evidence="5">NCTC13765</strain>
    </source>
</reference>
<evidence type="ECO:0000259" key="3">
    <source>
        <dbReference type="Pfam" id="PF09972"/>
    </source>
</evidence>
<dbReference type="OrthoDB" id="2138002at2"/>
<keyword evidence="1" id="KW-0472">Membrane</keyword>
<keyword evidence="2" id="KW-0732">Signal</keyword>
<sequence length="628" mass="69660">MKKFLSIFLLLLSCICVGTTVRADDGPDYTIQSYKGILHLTDKNTATYEETVTYHFDSSYNGQIITLGSAGNMPTGFKILPNPQVEVAGRGKVTSEVTSLGDGYQVKVYNSGESGDTVIVTVTWQLENILFAYQDIAELNWTPISDWDQALESVVLEVKGLNSQASKLYAHTGYFGKEPLVEQNGSTFRVEFGRLDGGRKLELHGYWTIDALASDVADRSSEENLPKFQQTEEKISKRRQQLHLLFYQVFPAGLLVGLVLALILFVRFKLGIRPRVHFPDNARLYEAPDDWSPLLVAEQVYSVDMREVNPVIKAQSTLSFGNIVQATLLDLIDRKILTIEGKGREAVLVRQAGSHTASEAELALLRMAMGDENRLAIEDLFQAYDMGDLEKNSRTEERVRREGQAMVRRFEEDLGTIADAVIAEKEKLKLTSFYRELSGSEKISCQTSRLLAVIVAGLAAVISTLFYFKYHVLTWQYPLLFLLGTGLGYFIYIASATPLKDGVISDQGAEGYYHWQSFRNMLRDIAKLDKTELEGIVLWNRLLVYATLFGYAKEVSRVMKLREIHLENPDMDQFAYMNLSNSLAYSVSNLNSYGEAATSASHFSVSSGSSSISGGFSGGGGGGGGGAF</sequence>
<keyword evidence="6" id="KW-1185">Reference proteome</keyword>
<dbReference type="Pfam" id="PF09972">
    <property type="entry name" value="DUF2207"/>
    <property type="match status" value="1"/>
</dbReference>
<dbReference type="Proteomes" id="UP000254634">
    <property type="component" value="Unassembled WGS sequence"/>
</dbReference>
<feature type="transmembrane region" description="Helical" evidence="1">
    <location>
        <begin position="450"/>
        <end position="468"/>
    </location>
</feature>
<organism evidence="5 6">
    <name type="scientific">Streptococcus massiliensis</name>
    <dbReference type="NCBI Taxonomy" id="313439"/>
    <lineage>
        <taxon>Bacteria</taxon>
        <taxon>Bacillati</taxon>
        <taxon>Bacillota</taxon>
        <taxon>Bacilli</taxon>
        <taxon>Lactobacillales</taxon>
        <taxon>Streptococcaceae</taxon>
        <taxon>Streptococcus</taxon>
    </lineage>
</organism>
<evidence type="ECO:0000256" key="2">
    <source>
        <dbReference type="SAM" id="SignalP"/>
    </source>
</evidence>
<dbReference type="InterPro" id="IPR018702">
    <property type="entry name" value="DUF2207"/>
</dbReference>
<evidence type="ECO:0000313" key="5">
    <source>
        <dbReference type="EMBL" id="SUN76547.1"/>
    </source>
</evidence>
<keyword evidence="1" id="KW-0812">Transmembrane</keyword>
<name>A0A380KZK6_9STRE</name>
<dbReference type="EMBL" id="UHFR01000005">
    <property type="protein sequence ID" value="SUN76547.1"/>
    <property type="molecule type" value="Genomic_DNA"/>
</dbReference>
<proteinExistence type="predicted"/>
<dbReference type="Pfam" id="PF20990">
    <property type="entry name" value="DUF2207_C"/>
    <property type="match status" value="1"/>
</dbReference>
<dbReference type="InterPro" id="IPR048389">
    <property type="entry name" value="YciQ-like_C"/>
</dbReference>
<feature type="domain" description="Predicted membrane protein YciQ-like C-terminal" evidence="4">
    <location>
        <begin position="285"/>
        <end position="559"/>
    </location>
</feature>
<feature type="transmembrane region" description="Helical" evidence="1">
    <location>
        <begin position="474"/>
        <end position="494"/>
    </location>
</feature>
<feature type="domain" description="DUF2207" evidence="3">
    <location>
        <begin position="30"/>
        <end position="207"/>
    </location>
</feature>
<feature type="signal peptide" evidence="2">
    <location>
        <begin position="1"/>
        <end position="23"/>
    </location>
</feature>
<dbReference type="RefSeq" id="WP_018371980.1">
    <property type="nucleotide sequence ID" value="NZ_UHFR01000005.1"/>
</dbReference>
<gene>
    <name evidence="5" type="ORF">NCTC13765_01042</name>
</gene>
<protein>
    <submittedName>
        <fullName evidence="5">Hypothetical membrane spanning protein</fullName>
    </submittedName>
</protein>
<evidence type="ECO:0000259" key="4">
    <source>
        <dbReference type="Pfam" id="PF20990"/>
    </source>
</evidence>
<feature type="chain" id="PRO_5016623718" evidence="2">
    <location>
        <begin position="24"/>
        <end position="628"/>
    </location>
</feature>
<feature type="transmembrane region" description="Helical" evidence="1">
    <location>
        <begin position="244"/>
        <end position="266"/>
    </location>
</feature>
<accession>A0A380KZK6</accession>
<evidence type="ECO:0000313" key="6">
    <source>
        <dbReference type="Proteomes" id="UP000254634"/>
    </source>
</evidence>
<dbReference type="STRING" id="1123307.GCA_000380065_01277"/>
<dbReference type="AlphaFoldDB" id="A0A380KZK6"/>
<keyword evidence="1" id="KW-1133">Transmembrane helix</keyword>
<evidence type="ECO:0000256" key="1">
    <source>
        <dbReference type="SAM" id="Phobius"/>
    </source>
</evidence>